<dbReference type="GO" id="GO:0019344">
    <property type="term" value="P:cysteine biosynthetic process"/>
    <property type="evidence" value="ECO:0007669"/>
    <property type="project" value="UniProtKB-ARBA"/>
</dbReference>
<evidence type="ECO:0000259" key="1">
    <source>
        <dbReference type="Pfam" id="PF00291"/>
    </source>
</evidence>
<proteinExistence type="predicted"/>
<dbReference type="AlphaFoldDB" id="A0A915DKG5"/>
<sequence length="156" mass="17237">MFASIREHSEYSRGVYIQGSTVNSLKKYIYMFQRVVLKAYGAEVILTDPSRGTLSAVERSKELLTIIPNSHMLNQANVSAHYEYTGPEIWEQTQEKVDIACFGVGSGGSVSGVEKKPSVHVYAVEPYESSVINGFPRALHKIAGLRAGKSKLEKLI</sequence>
<feature type="domain" description="Tryptophan synthase beta chain-like PALP" evidence="1">
    <location>
        <begin position="37"/>
        <end position="136"/>
    </location>
</feature>
<dbReference type="InterPro" id="IPR001926">
    <property type="entry name" value="TrpB-like_PALP"/>
</dbReference>
<organism evidence="2 3">
    <name type="scientific">Ditylenchus dipsaci</name>
    <dbReference type="NCBI Taxonomy" id="166011"/>
    <lineage>
        <taxon>Eukaryota</taxon>
        <taxon>Metazoa</taxon>
        <taxon>Ecdysozoa</taxon>
        <taxon>Nematoda</taxon>
        <taxon>Chromadorea</taxon>
        <taxon>Rhabditida</taxon>
        <taxon>Tylenchina</taxon>
        <taxon>Tylenchomorpha</taxon>
        <taxon>Sphaerularioidea</taxon>
        <taxon>Anguinidae</taxon>
        <taxon>Anguininae</taxon>
        <taxon>Ditylenchus</taxon>
    </lineage>
</organism>
<name>A0A915DKG5_9BILA</name>
<dbReference type="WBParaSite" id="jg2100">
    <property type="protein sequence ID" value="jg2100"/>
    <property type="gene ID" value="jg2100"/>
</dbReference>
<accession>A0A915DKG5</accession>
<dbReference type="Pfam" id="PF00291">
    <property type="entry name" value="PALP"/>
    <property type="match status" value="1"/>
</dbReference>
<dbReference type="Proteomes" id="UP000887574">
    <property type="component" value="Unplaced"/>
</dbReference>
<dbReference type="SUPFAM" id="SSF53686">
    <property type="entry name" value="Tryptophan synthase beta subunit-like PLP-dependent enzymes"/>
    <property type="match status" value="1"/>
</dbReference>
<protein>
    <submittedName>
        <fullName evidence="3">Tryptophan synthase beta chain-like PALP domain-containing protein</fullName>
    </submittedName>
</protein>
<reference evidence="3" key="1">
    <citation type="submission" date="2022-11" db="UniProtKB">
        <authorList>
            <consortium name="WormBaseParasite"/>
        </authorList>
    </citation>
    <scope>IDENTIFICATION</scope>
</reference>
<dbReference type="InterPro" id="IPR036052">
    <property type="entry name" value="TrpB-like_PALP_sf"/>
</dbReference>
<keyword evidence="2" id="KW-1185">Reference proteome</keyword>
<dbReference type="InterPro" id="IPR050214">
    <property type="entry name" value="Cys_Synth/Cystath_Beta-Synth"/>
</dbReference>
<evidence type="ECO:0000313" key="2">
    <source>
        <dbReference type="Proteomes" id="UP000887574"/>
    </source>
</evidence>
<dbReference type="PANTHER" id="PTHR10314">
    <property type="entry name" value="CYSTATHIONINE BETA-SYNTHASE"/>
    <property type="match status" value="1"/>
</dbReference>
<evidence type="ECO:0000313" key="3">
    <source>
        <dbReference type="WBParaSite" id="jg2100"/>
    </source>
</evidence>
<dbReference type="Gene3D" id="3.40.50.1100">
    <property type="match status" value="2"/>
</dbReference>